<evidence type="ECO:0000313" key="2">
    <source>
        <dbReference type="Proteomes" id="UP001154282"/>
    </source>
</evidence>
<keyword evidence="2" id="KW-1185">Reference proteome</keyword>
<sequence>MRDANVSTISGSTNLIKGFGRASVLLP</sequence>
<dbReference type="AlphaFoldDB" id="A0AAV0IWU0"/>
<organism evidence="1 2">
    <name type="scientific">Linum tenue</name>
    <dbReference type="NCBI Taxonomy" id="586396"/>
    <lineage>
        <taxon>Eukaryota</taxon>
        <taxon>Viridiplantae</taxon>
        <taxon>Streptophyta</taxon>
        <taxon>Embryophyta</taxon>
        <taxon>Tracheophyta</taxon>
        <taxon>Spermatophyta</taxon>
        <taxon>Magnoliopsida</taxon>
        <taxon>eudicotyledons</taxon>
        <taxon>Gunneridae</taxon>
        <taxon>Pentapetalae</taxon>
        <taxon>rosids</taxon>
        <taxon>fabids</taxon>
        <taxon>Malpighiales</taxon>
        <taxon>Linaceae</taxon>
        <taxon>Linum</taxon>
    </lineage>
</organism>
<name>A0AAV0IWU0_9ROSI</name>
<reference evidence="1" key="1">
    <citation type="submission" date="2022-08" db="EMBL/GenBank/DDBJ databases">
        <authorList>
            <person name="Gutierrez-Valencia J."/>
        </authorList>
    </citation>
    <scope>NUCLEOTIDE SEQUENCE</scope>
</reference>
<protein>
    <submittedName>
        <fullName evidence="1">Uncharacterized protein</fullName>
    </submittedName>
</protein>
<dbReference type="Proteomes" id="UP001154282">
    <property type="component" value="Unassembled WGS sequence"/>
</dbReference>
<evidence type="ECO:0000313" key="1">
    <source>
        <dbReference type="EMBL" id="CAI0401555.1"/>
    </source>
</evidence>
<accession>A0AAV0IWU0</accession>
<proteinExistence type="predicted"/>
<dbReference type="EMBL" id="CAMGYJ010000004">
    <property type="protein sequence ID" value="CAI0401555.1"/>
    <property type="molecule type" value="Genomic_DNA"/>
</dbReference>
<comment type="caution">
    <text evidence="1">The sequence shown here is derived from an EMBL/GenBank/DDBJ whole genome shotgun (WGS) entry which is preliminary data.</text>
</comment>
<gene>
    <name evidence="1" type="ORF">LITE_LOCUS11259</name>
</gene>